<keyword evidence="2" id="KW-1185">Reference proteome</keyword>
<gene>
    <name evidence="1" type="ORF">BTN49_2007</name>
</gene>
<sequence>MVDTMMNYTKRISYVGLLEEVAGRNPLKLVFFGERLS</sequence>
<comment type="caution">
    <text evidence="1">The sequence shown here is derived from an EMBL/GenBank/DDBJ whole genome shotgun (WGS) entry which is preliminary data.</text>
</comment>
<evidence type="ECO:0000313" key="1">
    <source>
        <dbReference type="EMBL" id="PCS22278.1"/>
    </source>
</evidence>
<organism evidence="1 2">
    <name type="scientific">Candidatus Enterovibrio escicola</name>
    <dbReference type="NCBI Taxonomy" id="1927127"/>
    <lineage>
        <taxon>Bacteria</taxon>
        <taxon>Pseudomonadati</taxon>
        <taxon>Pseudomonadota</taxon>
        <taxon>Gammaproteobacteria</taxon>
        <taxon>Vibrionales</taxon>
        <taxon>Vibrionaceae</taxon>
        <taxon>Enterovibrio</taxon>
    </lineage>
</organism>
<evidence type="ECO:0000313" key="2">
    <source>
        <dbReference type="Proteomes" id="UP000219020"/>
    </source>
</evidence>
<reference evidence="2" key="1">
    <citation type="submission" date="2017-04" db="EMBL/GenBank/DDBJ databases">
        <title>Genome evolution of the luminous symbionts of deep sea anglerfish.</title>
        <authorList>
            <person name="Hendry T.A."/>
        </authorList>
    </citation>
    <scope>NUCLEOTIDE SEQUENCE [LARGE SCALE GENOMIC DNA]</scope>
</reference>
<dbReference type="AlphaFoldDB" id="A0A2A5T2D4"/>
<accession>A0A2A5T2D4</accession>
<dbReference type="EMBL" id="NBYY01000022">
    <property type="protein sequence ID" value="PCS22278.1"/>
    <property type="molecule type" value="Genomic_DNA"/>
</dbReference>
<protein>
    <submittedName>
        <fullName evidence="1">Uncharacterized protein</fullName>
    </submittedName>
</protein>
<name>A0A2A5T2D4_9GAMM</name>
<proteinExistence type="predicted"/>
<dbReference type="Proteomes" id="UP000219020">
    <property type="component" value="Unassembled WGS sequence"/>
</dbReference>